<dbReference type="AlphaFoldDB" id="B3E733"/>
<evidence type="ECO:0000256" key="2">
    <source>
        <dbReference type="ARBA" id="ARBA00008873"/>
    </source>
</evidence>
<dbReference type="SUPFAM" id="SSF160240">
    <property type="entry name" value="Cation efflux protein cytoplasmic domain-like"/>
    <property type="match status" value="1"/>
</dbReference>
<protein>
    <submittedName>
        <fullName evidence="12">Cation diffusion facilitator family transporter</fullName>
    </submittedName>
</protein>
<evidence type="ECO:0000313" key="12">
    <source>
        <dbReference type="EMBL" id="ACD94913.1"/>
    </source>
</evidence>
<dbReference type="PANTHER" id="PTHR11562:SF17">
    <property type="entry name" value="RE54080P-RELATED"/>
    <property type="match status" value="1"/>
</dbReference>
<dbReference type="RefSeq" id="WP_012469262.1">
    <property type="nucleotide sequence ID" value="NC_010814.1"/>
</dbReference>
<dbReference type="InterPro" id="IPR058533">
    <property type="entry name" value="Cation_efflux_TM"/>
</dbReference>
<sequence length="309" mass="33206">MTTLDSHISGKFKIAIALTAVTLVAEVAGGLWTNSLALLSDAAHVFLDLFALILSLAAVQLAALPTSERHTYGFHRSEVFASFINGLTVFLMGIGILYEAWGRFAAPEPVKSGPMLLIAVIGLVMNLLAAKTLHSHSHDDLNVKSAFLHVVGDAAASVGVIIGGIVMYYTGWYLLDALLSAAIGLLILAGAGRVLRDSVHILMEGAPRGLDLAEVAAAIRAVEGVQDLHHLNVWSVCSHITALSVHVEIAAGYDDRRSDLLHRVEHALEHRFHITHTTIQLECSDCNGGPLIKPLQHRQRQEACCGHDH</sequence>
<feature type="domain" description="Cation efflux protein transmembrane" evidence="10">
    <location>
        <begin position="13"/>
        <end position="203"/>
    </location>
</feature>
<dbReference type="HOGENOM" id="CLU_013430_0_0_7"/>
<name>B3E733_TRIL1</name>
<evidence type="ECO:0000256" key="6">
    <source>
        <dbReference type="ARBA" id="ARBA00022989"/>
    </source>
</evidence>
<dbReference type="Proteomes" id="UP000002420">
    <property type="component" value="Chromosome"/>
</dbReference>
<feature type="transmembrane region" description="Helical" evidence="9">
    <location>
        <begin position="12"/>
        <end position="33"/>
    </location>
</feature>
<proteinExistence type="inferred from homology"/>
<keyword evidence="7" id="KW-0406">Ion transport</keyword>
<organism evidence="12 13">
    <name type="scientific">Trichlorobacter lovleyi (strain ATCC BAA-1151 / DSM 17278 / SZ)</name>
    <name type="common">Geobacter lovleyi</name>
    <dbReference type="NCBI Taxonomy" id="398767"/>
    <lineage>
        <taxon>Bacteria</taxon>
        <taxon>Pseudomonadati</taxon>
        <taxon>Thermodesulfobacteriota</taxon>
        <taxon>Desulfuromonadia</taxon>
        <taxon>Geobacterales</taxon>
        <taxon>Geobacteraceae</taxon>
        <taxon>Trichlorobacter</taxon>
    </lineage>
</organism>
<dbReference type="Gene3D" id="3.30.70.1350">
    <property type="entry name" value="Cation efflux protein, cytoplasmic domain"/>
    <property type="match status" value="1"/>
</dbReference>
<comment type="subcellular location">
    <subcellularLocation>
        <location evidence="1">Membrane</location>
        <topology evidence="1">Multi-pass membrane protein</topology>
    </subcellularLocation>
</comment>
<dbReference type="STRING" id="398767.Glov_1191"/>
<evidence type="ECO:0000256" key="8">
    <source>
        <dbReference type="ARBA" id="ARBA00023136"/>
    </source>
</evidence>
<evidence type="ECO:0000256" key="9">
    <source>
        <dbReference type="SAM" id="Phobius"/>
    </source>
</evidence>
<dbReference type="eggNOG" id="COG1230">
    <property type="taxonomic scope" value="Bacteria"/>
</dbReference>
<feature type="transmembrane region" description="Helical" evidence="9">
    <location>
        <begin position="146"/>
        <end position="171"/>
    </location>
</feature>
<dbReference type="NCBIfam" id="TIGR01297">
    <property type="entry name" value="CDF"/>
    <property type="match status" value="1"/>
</dbReference>
<reference evidence="12 13" key="1">
    <citation type="submission" date="2008-05" db="EMBL/GenBank/DDBJ databases">
        <title>Complete sequence of chromosome of Geobacter lovleyi SZ.</title>
        <authorList>
            <consortium name="US DOE Joint Genome Institute"/>
            <person name="Lucas S."/>
            <person name="Copeland A."/>
            <person name="Lapidus A."/>
            <person name="Glavina del Rio T."/>
            <person name="Dalin E."/>
            <person name="Tice H."/>
            <person name="Bruce D."/>
            <person name="Goodwin L."/>
            <person name="Pitluck S."/>
            <person name="Chertkov O."/>
            <person name="Meincke L."/>
            <person name="Brettin T."/>
            <person name="Detter J.C."/>
            <person name="Han C."/>
            <person name="Tapia R."/>
            <person name="Kuske C.R."/>
            <person name="Schmutz J."/>
            <person name="Larimer F."/>
            <person name="Land M."/>
            <person name="Hauser L."/>
            <person name="Kyrpides N."/>
            <person name="Mikhailova N."/>
            <person name="Sung Y."/>
            <person name="Fletcher K.E."/>
            <person name="Ritalahti K.M."/>
            <person name="Loeffler F.E."/>
            <person name="Richardson P."/>
        </authorList>
    </citation>
    <scope>NUCLEOTIDE SEQUENCE [LARGE SCALE GENOMIC DNA]</scope>
    <source>
        <strain evidence="13">ATCC BAA-1151 / DSM 17278 / SZ</strain>
    </source>
</reference>
<evidence type="ECO:0000256" key="5">
    <source>
        <dbReference type="ARBA" id="ARBA00022906"/>
    </source>
</evidence>
<gene>
    <name evidence="12" type="ordered locus">Glov_1191</name>
</gene>
<feature type="transmembrane region" description="Helical" evidence="9">
    <location>
        <begin position="113"/>
        <end position="134"/>
    </location>
</feature>
<dbReference type="InterPro" id="IPR002524">
    <property type="entry name" value="Cation_efflux"/>
</dbReference>
<evidence type="ECO:0000256" key="7">
    <source>
        <dbReference type="ARBA" id="ARBA00023065"/>
    </source>
</evidence>
<dbReference type="Pfam" id="PF16916">
    <property type="entry name" value="ZT_dimer"/>
    <property type="match status" value="1"/>
</dbReference>
<keyword evidence="8 9" id="KW-0472">Membrane</keyword>
<dbReference type="GO" id="GO:0005385">
    <property type="term" value="F:zinc ion transmembrane transporter activity"/>
    <property type="evidence" value="ECO:0007669"/>
    <property type="project" value="TreeGrafter"/>
</dbReference>
<dbReference type="OrthoDB" id="9809646at2"/>
<accession>B3E733</accession>
<dbReference type="InterPro" id="IPR027469">
    <property type="entry name" value="Cation_efflux_TMD_sf"/>
</dbReference>
<keyword evidence="5" id="KW-0864">Zinc transport</keyword>
<keyword evidence="4 9" id="KW-0812">Transmembrane</keyword>
<dbReference type="Pfam" id="PF01545">
    <property type="entry name" value="Cation_efflux"/>
    <property type="match status" value="1"/>
</dbReference>
<dbReference type="KEGG" id="glo:Glov_1191"/>
<dbReference type="GO" id="GO:0005886">
    <property type="term" value="C:plasma membrane"/>
    <property type="evidence" value="ECO:0007669"/>
    <property type="project" value="TreeGrafter"/>
</dbReference>
<evidence type="ECO:0000313" key="13">
    <source>
        <dbReference type="Proteomes" id="UP000002420"/>
    </source>
</evidence>
<dbReference type="InterPro" id="IPR050681">
    <property type="entry name" value="CDF/SLC30A"/>
</dbReference>
<dbReference type="PANTHER" id="PTHR11562">
    <property type="entry name" value="CATION EFFLUX PROTEIN/ ZINC TRANSPORTER"/>
    <property type="match status" value="1"/>
</dbReference>
<comment type="similarity">
    <text evidence="2">Belongs to the cation diffusion facilitator (CDF) transporter (TC 2.A.4) family. SLC30A subfamily.</text>
</comment>
<keyword evidence="5" id="KW-0862">Zinc</keyword>
<dbReference type="Gene3D" id="1.20.1510.10">
    <property type="entry name" value="Cation efflux protein transmembrane domain"/>
    <property type="match status" value="1"/>
</dbReference>
<evidence type="ECO:0000256" key="3">
    <source>
        <dbReference type="ARBA" id="ARBA00022448"/>
    </source>
</evidence>
<keyword evidence="13" id="KW-1185">Reference proteome</keyword>
<feature type="transmembrane region" description="Helical" evidence="9">
    <location>
        <begin position="177"/>
        <end position="195"/>
    </location>
</feature>
<dbReference type="EMBL" id="CP001089">
    <property type="protein sequence ID" value="ACD94913.1"/>
    <property type="molecule type" value="Genomic_DNA"/>
</dbReference>
<keyword evidence="3" id="KW-0813">Transport</keyword>
<dbReference type="InterPro" id="IPR036837">
    <property type="entry name" value="Cation_efflux_CTD_sf"/>
</dbReference>
<feature type="domain" description="Cation efflux protein cytoplasmic" evidence="11">
    <location>
        <begin position="207"/>
        <end position="282"/>
    </location>
</feature>
<evidence type="ECO:0000259" key="10">
    <source>
        <dbReference type="Pfam" id="PF01545"/>
    </source>
</evidence>
<evidence type="ECO:0000259" key="11">
    <source>
        <dbReference type="Pfam" id="PF16916"/>
    </source>
</evidence>
<evidence type="ECO:0000256" key="1">
    <source>
        <dbReference type="ARBA" id="ARBA00004141"/>
    </source>
</evidence>
<evidence type="ECO:0000256" key="4">
    <source>
        <dbReference type="ARBA" id="ARBA00022692"/>
    </source>
</evidence>
<dbReference type="SUPFAM" id="SSF161111">
    <property type="entry name" value="Cation efflux protein transmembrane domain-like"/>
    <property type="match status" value="1"/>
</dbReference>
<feature type="transmembrane region" description="Helical" evidence="9">
    <location>
        <begin position="45"/>
        <end position="67"/>
    </location>
</feature>
<dbReference type="InterPro" id="IPR027470">
    <property type="entry name" value="Cation_efflux_CTD"/>
</dbReference>
<feature type="transmembrane region" description="Helical" evidence="9">
    <location>
        <begin position="79"/>
        <end position="101"/>
    </location>
</feature>
<keyword evidence="6 9" id="KW-1133">Transmembrane helix</keyword>